<dbReference type="OrthoDB" id="19849at2"/>
<comment type="caution">
    <text evidence="9">The sequence shown here is derived from an EMBL/GenBank/DDBJ whole genome shotgun (WGS) entry which is preliminary data.</text>
</comment>
<dbReference type="GO" id="GO:0009279">
    <property type="term" value="C:cell outer membrane"/>
    <property type="evidence" value="ECO:0007669"/>
    <property type="project" value="UniProtKB-SubCell"/>
</dbReference>
<evidence type="ECO:0000256" key="8">
    <source>
        <dbReference type="SAM" id="SignalP"/>
    </source>
</evidence>
<dbReference type="InterPro" id="IPR005017">
    <property type="entry name" value="OMPP1/FadL/TodX"/>
</dbReference>
<protein>
    <submittedName>
        <fullName evidence="9">Long-chain fatty acid transport protein</fullName>
    </submittedName>
</protein>
<proteinExistence type="inferred from homology"/>
<sequence length="422" mass="45547">MRLKTALGMAAASAFLPSVASATNGYFSHGYGTISSGMAGAGAALAQDSIAAATNPAGLAFVGDRMDGGLELFSPRRKYEVEGPMAPPPAFSLQPGSYQSSRDAFAIPHFGVNHRITEHQALGVSVFANGGMNTSYPAPGPFGGGRTGVNLEQLFIAPTWSWEFTDNQAIGFSPLIAYQRFEAKGLGAFEGFSSDPSALTNNGTDDAWGYGFQIGWQGGITDTLRGGLSFRTILEMEEFEQYQGLFAEQGDFDIPSMFNAGVAWSGIQDHWILLDVQHIRYSDINSVGNPMLPALGMAQMGDPDSQLGADNGPGFGWEDMTIVKLGWQWQQTDQQTWRAGVSYGEQPVQEEEVLFNILAPGVQEWHFTGGFTRQFSDSLELSGSVFYSPRNSVKGDNPLNPEQTIELSMYQVGVSASVGWRY</sequence>
<evidence type="ECO:0000313" key="9">
    <source>
        <dbReference type="EMBL" id="RBP27546.1"/>
    </source>
</evidence>
<evidence type="ECO:0000256" key="5">
    <source>
        <dbReference type="ARBA" id="ARBA00022729"/>
    </source>
</evidence>
<dbReference type="Gene3D" id="2.40.160.60">
    <property type="entry name" value="Outer membrane protein transport protein (OMPP1/FadL/TodX)"/>
    <property type="match status" value="1"/>
</dbReference>
<organism evidence="9 10">
    <name type="scientific">Marinobacter pelagius</name>
    <dbReference type="NCBI Taxonomy" id="379482"/>
    <lineage>
        <taxon>Bacteria</taxon>
        <taxon>Pseudomonadati</taxon>
        <taxon>Pseudomonadota</taxon>
        <taxon>Gammaproteobacteria</taxon>
        <taxon>Pseudomonadales</taxon>
        <taxon>Marinobacteraceae</taxon>
        <taxon>Marinobacter</taxon>
    </lineage>
</organism>
<comment type="similarity">
    <text evidence="2">Belongs to the OmpP1/FadL family.</text>
</comment>
<feature type="chain" id="PRO_5016893491" evidence="8">
    <location>
        <begin position="23"/>
        <end position="422"/>
    </location>
</feature>
<dbReference type="PANTHER" id="PTHR35093">
    <property type="entry name" value="OUTER MEMBRANE PROTEIN NMB0088-RELATED"/>
    <property type="match status" value="1"/>
</dbReference>
<dbReference type="RefSeq" id="WP_113863222.1">
    <property type="nucleotide sequence ID" value="NZ_QNRO01000014.1"/>
</dbReference>
<dbReference type="Proteomes" id="UP000252995">
    <property type="component" value="Unassembled WGS sequence"/>
</dbReference>
<evidence type="ECO:0000256" key="3">
    <source>
        <dbReference type="ARBA" id="ARBA00022452"/>
    </source>
</evidence>
<name>A0A366GM93_9GAMM</name>
<keyword evidence="3" id="KW-1134">Transmembrane beta strand</keyword>
<evidence type="ECO:0000313" key="10">
    <source>
        <dbReference type="Proteomes" id="UP000252995"/>
    </source>
</evidence>
<dbReference type="GO" id="GO:0015483">
    <property type="term" value="F:long-chain fatty acid transporting porin activity"/>
    <property type="evidence" value="ECO:0007669"/>
    <property type="project" value="TreeGrafter"/>
</dbReference>
<dbReference type="AlphaFoldDB" id="A0A366GM93"/>
<dbReference type="STRING" id="379482.SAMN04487961_1800"/>
<keyword evidence="4" id="KW-0812">Transmembrane</keyword>
<reference evidence="9 10" key="1">
    <citation type="submission" date="2018-06" db="EMBL/GenBank/DDBJ databases">
        <title>Freshwater and sediment microbial communities from various areas in North America, analyzing microbe dynamics in response to fracking.</title>
        <authorList>
            <person name="Lamendella R."/>
        </authorList>
    </citation>
    <scope>NUCLEOTIDE SEQUENCE [LARGE SCALE GENOMIC DNA]</scope>
    <source>
        <strain evidence="9 10">114J</strain>
    </source>
</reference>
<dbReference type="PANTHER" id="PTHR35093:SF8">
    <property type="entry name" value="OUTER MEMBRANE PROTEIN NMB0088-RELATED"/>
    <property type="match status" value="1"/>
</dbReference>
<dbReference type="Pfam" id="PF03349">
    <property type="entry name" value="Toluene_X"/>
    <property type="match status" value="1"/>
</dbReference>
<keyword evidence="6" id="KW-0472">Membrane</keyword>
<keyword evidence="7" id="KW-0998">Cell outer membrane</keyword>
<evidence type="ECO:0000256" key="7">
    <source>
        <dbReference type="ARBA" id="ARBA00023237"/>
    </source>
</evidence>
<evidence type="ECO:0000256" key="6">
    <source>
        <dbReference type="ARBA" id="ARBA00023136"/>
    </source>
</evidence>
<evidence type="ECO:0000256" key="1">
    <source>
        <dbReference type="ARBA" id="ARBA00004571"/>
    </source>
</evidence>
<feature type="signal peptide" evidence="8">
    <location>
        <begin position="1"/>
        <end position="22"/>
    </location>
</feature>
<keyword evidence="5 8" id="KW-0732">Signal</keyword>
<evidence type="ECO:0000256" key="4">
    <source>
        <dbReference type="ARBA" id="ARBA00022692"/>
    </source>
</evidence>
<gene>
    <name evidence="9" type="ORF">DET50_11431</name>
</gene>
<evidence type="ECO:0000256" key="2">
    <source>
        <dbReference type="ARBA" id="ARBA00008163"/>
    </source>
</evidence>
<dbReference type="SUPFAM" id="SSF56935">
    <property type="entry name" value="Porins"/>
    <property type="match status" value="1"/>
</dbReference>
<comment type="subcellular location">
    <subcellularLocation>
        <location evidence="1">Cell outer membrane</location>
        <topology evidence="1">Multi-pass membrane protein</topology>
    </subcellularLocation>
</comment>
<dbReference type="EMBL" id="QNRO01000014">
    <property type="protein sequence ID" value="RBP27546.1"/>
    <property type="molecule type" value="Genomic_DNA"/>
</dbReference>
<accession>A0A366GM93</accession>